<dbReference type="PANTHER" id="PTHR21477:SF13">
    <property type="entry name" value="KIAA0930"/>
    <property type="match status" value="1"/>
</dbReference>
<dbReference type="Pfam" id="PF09741">
    <property type="entry name" value="DUF2045"/>
    <property type="match status" value="1"/>
</dbReference>
<evidence type="ECO:0000256" key="1">
    <source>
        <dbReference type="SAM" id="Phobius"/>
    </source>
</evidence>
<reference evidence="2 3" key="1">
    <citation type="journal article" date="2021" name="Hortic Res">
        <title>Chromosome-scale assembly of the Dendrobium chrysotoxum genome enhances the understanding of orchid evolution.</title>
        <authorList>
            <person name="Zhang Y."/>
            <person name="Zhang G.Q."/>
            <person name="Zhang D."/>
            <person name="Liu X.D."/>
            <person name="Xu X.Y."/>
            <person name="Sun W.H."/>
            <person name="Yu X."/>
            <person name="Zhu X."/>
            <person name="Wang Z.W."/>
            <person name="Zhao X."/>
            <person name="Zhong W.Y."/>
            <person name="Chen H."/>
            <person name="Yin W.L."/>
            <person name="Huang T."/>
            <person name="Niu S.C."/>
            <person name="Liu Z.J."/>
        </authorList>
    </citation>
    <scope>NUCLEOTIDE SEQUENCE [LARGE SCALE GENOMIC DNA]</scope>
    <source>
        <strain evidence="2">Lindl</strain>
    </source>
</reference>
<keyword evidence="1" id="KW-0812">Transmembrane</keyword>
<sequence>MEFHPWDSGLVLDDQDNIDVLRSPFFDVGFGYETTVEEYLERIHVTLVDTFDDQRTKGKWTIVGRFTPAVPPTISLFSVRSYFHRLLRIITGTLGNSKEVVKTVYASPSRVNFQLGFKKAVETLPAYPNICFAVDDFDDTFDAVVLSESDHCYCVLLNAHGGAAFPEDSSVHETNSYCSPKDCNSDKGMLPKVEYAYLKSCVLQCKFRQHPGISPVWGKCRELGLPTTLQERVCTRAPVVFPYHATRACIELTHLAVCLAPGSLLPCYKSAYRWFSGPPQTPKMGFWVIPLLVVSTAPGFLLPCYKSAYRWFSGPPQTPKIGFWVIPLLVVGTAPGFLLPCYKSAYRWFSGPPQTTRMGFWVIPLLVVGTAPGFLLPYYKSAYRWFSGPPQTTRMGFWVIPLFVVGTAPGFLLPCYKSAYRWFSGPPQTTRTGFWVIPLLVVGTAPGFLLPCYKSAYRIWPNKHAEGGKLPLQSVSSLGCFRSNALILRSNWKRTSLEESKSDGWEEAHTRKKVAFTASELLSLLPIVMS</sequence>
<dbReference type="Proteomes" id="UP000775213">
    <property type="component" value="Unassembled WGS sequence"/>
</dbReference>
<name>A0AAV7HH56_DENCH</name>
<proteinExistence type="predicted"/>
<evidence type="ECO:0000313" key="2">
    <source>
        <dbReference type="EMBL" id="KAH0466838.1"/>
    </source>
</evidence>
<feature type="transmembrane region" description="Helical" evidence="1">
    <location>
        <begin position="395"/>
        <end position="413"/>
    </location>
</feature>
<feature type="transmembrane region" description="Helical" evidence="1">
    <location>
        <begin position="321"/>
        <end position="338"/>
    </location>
</feature>
<dbReference type="PANTHER" id="PTHR21477">
    <property type="entry name" value="ZGC:172139"/>
    <property type="match status" value="1"/>
</dbReference>
<dbReference type="AlphaFoldDB" id="A0AAV7HH56"/>
<feature type="transmembrane region" description="Helical" evidence="1">
    <location>
        <begin position="284"/>
        <end position="305"/>
    </location>
</feature>
<keyword evidence="3" id="KW-1185">Reference proteome</keyword>
<feature type="transmembrane region" description="Helical" evidence="1">
    <location>
        <begin position="358"/>
        <end position="379"/>
    </location>
</feature>
<feature type="transmembrane region" description="Helical" evidence="1">
    <location>
        <begin position="433"/>
        <end position="453"/>
    </location>
</feature>
<gene>
    <name evidence="2" type="ORF">IEQ34_004076</name>
</gene>
<keyword evidence="1" id="KW-0472">Membrane</keyword>
<comment type="caution">
    <text evidence="2">The sequence shown here is derived from an EMBL/GenBank/DDBJ whole genome shotgun (WGS) entry which is preliminary data.</text>
</comment>
<dbReference type="EMBL" id="JAGFBR010000005">
    <property type="protein sequence ID" value="KAH0466838.1"/>
    <property type="molecule type" value="Genomic_DNA"/>
</dbReference>
<accession>A0AAV7HH56</accession>
<protein>
    <submittedName>
        <fullName evidence="2">Uncharacterized protein</fullName>
    </submittedName>
</protein>
<keyword evidence="1" id="KW-1133">Transmembrane helix</keyword>
<evidence type="ECO:0000313" key="3">
    <source>
        <dbReference type="Proteomes" id="UP000775213"/>
    </source>
</evidence>
<organism evidence="2 3">
    <name type="scientific">Dendrobium chrysotoxum</name>
    <name type="common">Orchid</name>
    <dbReference type="NCBI Taxonomy" id="161865"/>
    <lineage>
        <taxon>Eukaryota</taxon>
        <taxon>Viridiplantae</taxon>
        <taxon>Streptophyta</taxon>
        <taxon>Embryophyta</taxon>
        <taxon>Tracheophyta</taxon>
        <taxon>Spermatophyta</taxon>
        <taxon>Magnoliopsida</taxon>
        <taxon>Liliopsida</taxon>
        <taxon>Asparagales</taxon>
        <taxon>Orchidaceae</taxon>
        <taxon>Epidendroideae</taxon>
        <taxon>Malaxideae</taxon>
        <taxon>Dendrobiinae</taxon>
        <taxon>Dendrobium</taxon>
    </lineage>
</organism>
<dbReference type="InterPro" id="IPR019141">
    <property type="entry name" value="DUF2045"/>
</dbReference>